<dbReference type="Pfam" id="PF00196">
    <property type="entry name" value="GerE"/>
    <property type="match status" value="1"/>
</dbReference>
<dbReference type="Gene3D" id="1.10.10.10">
    <property type="entry name" value="Winged helix-like DNA-binding domain superfamily/Winged helix DNA-binding domain"/>
    <property type="match status" value="1"/>
</dbReference>
<comment type="caution">
    <text evidence="4">The sequence shown here is derived from an EMBL/GenBank/DDBJ whole genome shotgun (WGS) entry which is preliminary data.</text>
</comment>
<accession>A0ABV3EEM7</accession>
<dbReference type="InterPro" id="IPR027417">
    <property type="entry name" value="P-loop_NTPase"/>
</dbReference>
<evidence type="ECO:0000313" key="5">
    <source>
        <dbReference type="Proteomes" id="UP001551582"/>
    </source>
</evidence>
<dbReference type="PANTHER" id="PTHR16305:SF35">
    <property type="entry name" value="TRANSCRIPTIONAL ACTIVATOR DOMAIN"/>
    <property type="match status" value="1"/>
</dbReference>
<organism evidence="4 5">
    <name type="scientific">Streptomyces griseoloalbus</name>
    <dbReference type="NCBI Taxonomy" id="67303"/>
    <lineage>
        <taxon>Bacteria</taxon>
        <taxon>Bacillati</taxon>
        <taxon>Actinomycetota</taxon>
        <taxon>Actinomycetes</taxon>
        <taxon>Kitasatosporales</taxon>
        <taxon>Streptomycetaceae</taxon>
        <taxon>Streptomyces</taxon>
    </lineage>
</organism>
<keyword evidence="1" id="KW-0547">Nucleotide-binding</keyword>
<dbReference type="RefSeq" id="WP_359988691.1">
    <property type="nucleotide sequence ID" value="NZ_JBEZLS010000032.1"/>
</dbReference>
<keyword evidence="5" id="KW-1185">Reference proteome</keyword>
<dbReference type="InterPro" id="IPR000792">
    <property type="entry name" value="Tscrpt_reg_LuxR_C"/>
</dbReference>
<dbReference type="InterPro" id="IPR036388">
    <property type="entry name" value="WH-like_DNA-bd_sf"/>
</dbReference>
<reference evidence="4 5" key="1">
    <citation type="submission" date="2024-06" db="EMBL/GenBank/DDBJ databases">
        <title>The Natural Products Discovery Center: Release of the First 8490 Sequenced Strains for Exploring Actinobacteria Biosynthetic Diversity.</title>
        <authorList>
            <person name="Kalkreuter E."/>
            <person name="Kautsar S.A."/>
            <person name="Yang D."/>
            <person name="Bader C.D."/>
            <person name="Teijaro C.N."/>
            <person name="Fluegel L."/>
            <person name="Davis C.M."/>
            <person name="Simpson J.R."/>
            <person name="Lauterbach L."/>
            <person name="Steele A.D."/>
            <person name="Gui C."/>
            <person name="Meng S."/>
            <person name="Li G."/>
            <person name="Viehrig K."/>
            <person name="Ye F."/>
            <person name="Su P."/>
            <person name="Kiefer A.F."/>
            <person name="Nichols A."/>
            <person name="Cepeda A.J."/>
            <person name="Yan W."/>
            <person name="Fan B."/>
            <person name="Jiang Y."/>
            <person name="Adhikari A."/>
            <person name="Zheng C.-J."/>
            <person name="Schuster L."/>
            <person name="Cowan T.M."/>
            <person name="Smanski M.J."/>
            <person name="Chevrette M.G."/>
            <person name="De Carvalho L.P.S."/>
            <person name="Shen B."/>
        </authorList>
    </citation>
    <scope>NUCLEOTIDE SEQUENCE [LARGE SCALE GENOMIC DNA]</scope>
    <source>
        <strain evidence="4 5">NPDC048274</strain>
    </source>
</reference>
<dbReference type="InterPro" id="IPR041664">
    <property type="entry name" value="AAA_16"/>
</dbReference>
<dbReference type="Proteomes" id="UP001551582">
    <property type="component" value="Unassembled WGS sequence"/>
</dbReference>
<dbReference type="PANTHER" id="PTHR16305">
    <property type="entry name" value="TESTICULAR SOLUBLE ADENYLYL CYCLASE"/>
    <property type="match status" value="1"/>
</dbReference>
<keyword evidence="2" id="KW-0067">ATP-binding</keyword>
<dbReference type="Pfam" id="PF13191">
    <property type="entry name" value="AAA_16"/>
    <property type="match status" value="1"/>
</dbReference>
<evidence type="ECO:0000313" key="4">
    <source>
        <dbReference type="EMBL" id="MEU9355612.1"/>
    </source>
</evidence>
<dbReference type="SMART" id="SM00421">
    <property type="entry name" value="HTH_LUXR"/>
    <property type="match status" value="1"/>
</dbReference>
<dbReference type="PRINTS" id="PR00038">
    <property type="entry name" value="HTHLUXR"/>
</dbReference>
<evidence type="ECO:0000259" key="3">
    <source>
        <dbReference type="PROSITE" id="PS50043"/>
    </source>
</evidence>
<proteinExistence type="predicted"/>
<feature type="domain" description="HTH luxR-type" evidence="3">
    <location>
        <begin position="855"/>
        <end position="921"/>
    </location>
</feature>
<dbReference type="PROSITE" id="PS50043">
    <property type="entry name" value="HTH_LUXR_2"/>
    <property type="match status" value="1"/>
</dbReference>
<dbReference type="SUPFAM" id="SSF52540">
    <property type="entry name" value="P-loop containing nucleoside triphosphate hydrolases"/>
    <property type="match status" value="1"/>
</dbReference>
<gene>
    <name evidence="4" type="ORF">AB0D65_32615</name>
</gene>
<dbReference type="InterPro" id="IPR016032">
    <property type="entry name" value="Sig_transdc_resp-reg_C-effctor"/>
</dbReference>
<protein>
    <submittedName>
        <fullName evidence="4">AAA family ATPase</fullName>
    </submittedName>
</protein>
<sequence>MVRDGARTELIGRQDECEVLDDLLAQARAGRSGVLVVRGEAGIGKTELLNHLLDRATGCRVVRAAGVQSEMELSHAGLHQLCAPLLSHLDGLPEPQRNALRTAFGLQGGDTPDRFLVGLATLSLLAAAAVGDEPLLCLVDDAQWLDRVSAQTLEFVARRLLAEPVLLVLAVRESGSREVLAGLPELVVRGLGERDSRKLLDSVVTGPLDQRVRDRIVAETRGNPLALMELPRGLTLLEIAGGFGVPESRPLSSQIEAGFLRRIQSLPAPTQQLLLIAATEPVGDVSLLRSAAERLGIDVDRAATEAEASGLLTLGAWVRFRHPLVRSAAYRAVGLEERRCVHGALAESIDATLYPERRVWHLASATTGRDENVAAELEGSAGRAHARGGVAAAAAFLDRAAELTPDPVRRGARALAAAEAKYQAGAFDTARELVDAAELSPLDEVGAGRATLLRGQIMSAAKSASAGLPLLLEAAKRLQPFDSALADQTYRDAIYAALTAGRLATGGVRDVAEAVLSTPGHTGTESRETRLLTGLARVVTEGYAVGAPIILDAVAAFREGELSREEGLGWLPFACRMAHNTWDFAAWSELSARLVDLARGNGALAVLPSALLLRLSNRVFAGDLRGAASLTVEANAIGEATGSSFFAHYGALVLEPFRGRESTTRQAIETLTQDRLLRGEGKVMTATQWAAAVLYNGLGRYEEAYAAAERGCENPQELGLSLPSRVELVEAAVRLGRTERAAEAVRTIEEMAQVSGTPWALGISAATRALVSEGDTADALHREGIEWLDTAGVRMDSARARLRHGEWLRQERRRAQARTRLSEAHEMLDAAGAEAFAERARRELKAVGVEVRGRAAAETAVLTAKEVEIARLVQGGFTNPEIGARLFLSPHTVEWHLRKVFAKLGVSSRKEIDSVRLEAMATTP</sequence>
<dbReference type="EMBL" id="JBEZLS010000032">
    <property type="protein sequence ID" value="MEU9355612.1"/>
    <property type="molecule type" value="Genomic_DNA"/>
</dbReference>
<dbReference type="SUPFAM" id="SSF46894">
    <property type="entry name" value="C-terminal effector domain of the bipartite response regulators"/>
    <property type="match status" value="1"/>
</dbReference>
<dbReference type="CDD" id="cd06170">
    <property type="entry name" value="LuxR_C_like"/>
    <property type="match status" value="1"/>
</dbReference>
<name>A0ABV3EEM7_9ACTN</name>
<evidence type="ECO:0000256" key="2">
    <source>
        <dbReference type="ARBA" id="ARBA00022840"/>
    </source>
</evidence>
<dbReference type="Gene3D" id="3.40.50.300">
    <property type="entry name" value="P-loop containing nucleotide triphosphate hydrolases"/>
    <property type="match status" value="1"/>
</dbReference>
<evidence type="ECO:0000256" key="1">
    <source>
        <dbReference type="ARBA" id="ARBA00022741"/>
    </source>
</evidence>